<evidence type="ECO:0000256" key="3">
    <source>
        <dbReference type="ARBA" id="ARBA00022448"/>
    </source>
</evidence>
<evidence type="ECO:0000256" key="8">
    <source>
        <dbReference type="ARBA" id="ARBA00025800"/>
    </source>
</evidence>
<dbReference type="PANTHER" id="PTHR23137:SF6">
    <property type="entry name" value="VESICLE TRANSPORT PROTEIN"/>
    <property type="match status" value="1"/>
</dbReference>
<organism evidence="10">
    <name type="scientific">Aceria tosichella</name>
    <name type="common">wheat curl mite</name>
    <dbReference type="NCBI Taxonomy" id="561515"/>
    <lineage>
        <taxon>Eukaryota</taxon>
        <taxon>Metazoa</taxon>
        <taxon>Ecdysozoa</taxon>
        <taxon>Arthropoda</taxon>
        <taxon>Chelicerata</taxon>
        <taxon>Arachnida</taxon>
        <taxon>Acari</taxon>
        <taxon>Acariformes</taxon>
        <taxon>Trombidiformes</taxon>
        <taxon>Prostigmata</taxon>
        <taxon>Eupodina</taxon>
        <taxon>Eriophyoidea</taxon>
        <taxon>Eriophyidae</taxon>
        <taxon>Eriophyinae</taxon>
        <taxon>Aceriini</taxon>
        <taxon>Aceria</taxon>
    </lineage>
</organism>
<keyword evidence="3 9" id="KW-0813">Transport</keyword>
<comment type="function">
    <text evidence="1 9">May be involved in fusion of retrograde transport vesicles derived from an endocytic compartment with the Golgi complex.</text>
</comment>
<accession>A0A6G1S790</accession>
<feature type="transmembrane region" description="Helical" evidence="9">
    <location>
        <begin position="42"/>
        <end position="63"/>
    </location>
</feature>
<evidence type="ECO:0000313" key="10">
    <source>
        <dbReference type="EMBL" id="MDE46027.1"/>
    </source>
</evidence>
<feature type="transmembrane region" description="Helical" evidence="9">
    <location>
        <begin position="105"/>
        <end position="125"/>
    </location>
</feature>
<evidence type="ECO:0000256" key="2">
    <source>
        <dbReference type="ARBA" id="ARBA00004141"/>
    </source>
</evidence>
<keyword evidence="6 9" id="KW-1133">Transmembrane helix</keyword>
<evidence type="ECO:0000256" key="4">
    <source>
        <dbReference type="ARBA" id="ARBA00022692"/>
    </source>
</evidence>
<evidence type="ECO:0000256" key="6">
    <source>
        <dbReference type="ARBA" id="ARBA00022989"/>
    </source>
</evidence>
<dbReference type="Pfam" id="PF04178">
    <property type="entry name" value="Got1"/>
    <property type="match status" value="1"/>
</dbReference>
<evidence type="ECO:0000256" key="7">
    <source>
        <dbReference type="ARBA" id="ARBA00023136"/>
    </source>
</evidence>
<protein>
    <recommendedName>
        <fullName evidence="9">Vesicle transport protein</fullName>
    </recommendedName>
</protein>
<keyword evidence="5 9" id="KW-0653">Protein transport</keyword>
<dbReference type="GO" id="GO:0016192">
    <property type="term" value="P:vesicle-mediated transport"/>
    <property type="evidence" value="ECO:0007669"/>
    <property type="project" value="InterPro"/>
</dbReference>
<dbReference type="GO" id="GO:0016020">
    <property type="term" value="C:membrane"/>
    <property type="evidence" value="ECO:0007669"/>
    <property type="project" value="UniProtKB-SubCell"/>
</dbReference>
<feature type="transmembrane region" description="Helical" evidence="9">
    <location>
        <begin position="70"/>
        <end position="93"/>
    </location>
</feature>
<reference evidence="10" key="1">
    <citation type="submission" date="2018-10" db="EMBL/GenBank/DDBJ databases">
        <title>Transcriptome assembly of Aceria tosichella (Wheat curl mite) Type 2.</title>
        <authorList>
            <person name="Scully E.D."/>
            <person name="Geib S.M."/>
            <person name="Palmer N.A."/>
            <person name="Gupta A.K."/>
            <person name="Sarath G."/>
            <person name="Tatineni S."/>
        </authorList>
    </citation>
    <scope>NUCLEOTIDE SEQUENCE</scope>
    <source>
        <strain evidence="10">LincolnNE</strain>
    </source>
</reference>
<name>A0A6G1S790_9ACAR</name>
<evidence type="ECO:0000256" key="1">
    <source>
        <dbReference type="ARBA" id="ARBA00003566"/>
    </source>
</evidence>
<sequence length="163" mass="18194">MDKLKRALSGDSYENQSVDEESGIASQFRDATTLGWTSRIKGFAICFGLGFIFSMLGVFFLAIPVKGIKLFAIFYSLGNILSISSTCFLMGPWKQLKKMFHPTRVIATIVALTFLVLTLVVAIKYGKTGRTLVCCLVQFLAMTWYSLSYIPYARDAVLKLVNF</sequence>
<keyword evidence="4 9" id="KW-0812">Transmembrane</keyword>
<dbReference type="PANTHER" id="PTHR23137">
    <property type="entry name" value="VESICLE TRANSPORT PROTEIN-RELATED"/>
    <property type="match status" value="1"/>
</dbReference>
<dbReference type="InterPro" id="IPR011691">
    <property type="entry name" value="Vesicle_transpt_SFT2"/>
</dbReference>
<dbReference type="InterPro" id="IPR007305">
    <property type="entry name" value="Vesicle_transpt_Got1/SFT2"/>
</dbReference>
<dbReference type="GO" id="GO:0005737">
    <property type="term" value="C:cytoplasm"/>
    <property type="evidence" value="ECO:0007669"/>
    <property type="project" value="UniProtKB-ARBA"/>
</dbReference>
<dbReference type="GO" id="GO:0012505">
    <property type="term" value="C:endomembrane system"/>
    <property type="evidence" value="ECO:0007669"/>
    <property type="project" value="UniProtKB-ARBA"/>
</dbReference>
<gene>
    <name evidence="10" type="primary">Sft2d1</name>
    <name evidence="10" type="ORF">g.10838</name>
</gene>
<dbReference type="EMBL" id="GGYP01001256">
    <property type="protein sequence ID" value="MDE46027.1"/>
    <property type="molecule type" value="Transcribed_RNA"/>
</dbReference>
<proteinExistence type="inferred from homology"/>
<keyword evidence="7 9" id="KW-0472">Membrane</keyword>
<dbReference type="AlphaFoldDB" id="A0A6G1S790"/>
<evidence type="ECO:0000256" key="9">
    <source>
        <dbReference type="RuleBase" id="RU363111"/>
    </source>
</evidence>
<evidence type="ECO:0000256" key="5">
    <source>
        <dbReference type="ARBA" id="ARBA00022927"/>
    </source>
</evidence>
<dbReference type="GO" id="GO:0015031">
    <property type="term" value="P:protein transport"/>
    <property type="evidence" value="ECO:0007669"/>
    <property type="project" value="UniProtKB-KW"/>
</dbReference>
<feature type="transmembrane region" description="Helical" evidence="9">
    <location>
        <begin position="132"/>
        <end position="152"/>
    </location>
</feature>
<comment type="subcellular location">
    <subcellularLocation>
        <location evidence="2 9">Membrane</location>
        <topology evidence="2 9">Multi-pass membrane protein</topology>
    </subcellularLocation>
</comment>
<comment type="similarity">
    <text evidence="8 9">Belongs to the SFT2 family.</text>
</comment>